<evidence type="ECO:0000256" key="4">
    <source>
        <dbReference type="ARBA" id="ARBA00022643"/>
    </source>
</evidence>
<dbReference type="PROSITE" id="PS00494">
    <property type="entry name" value="BACTERIAL_LUCIFERASE"/>
    <property type="match status" value="1"/>
</dbReference>
<dbReference type="OrthoDB" id="7903015at2"/>
<proteinExistence type="inferred from homology"/>
<comment type="caution">
    <text evidence="12">The sequence shown here is derived from an EMBL/GenBank/DDBJ whole genome shotgun (WGS) entry which is preliminary data.</text>
</comment>
<evidence type="ECO:0000256" key="5">
    <source>
        <dbReference type="ARBA" id="ARBA00023002"/>
    </source>
</evidence>
<evidence type="ECO:0000256" key="2">
    <source>
        <dbReference type="ARBA" id="ARBA00011870"/>
    </source>
</evidence>
<comment type="function">
    <text evidence="10">Light-emitting reaction in luminous bacteria.</text>
</comment>
<dbReference type="PRINTS" id="PR00089">
    <property type="entry name" value="LUCIFERASE"/>
</dbReference>
<dbReference type="InterPro" id="IPR050766">
    <property type="entry name" value="Bact_Lucif_Oxidored"/>
</dbReference>
<reference evidence="12 13" key="1">
    <citation type="submission" date="2016-12" db="EMBL/GenBank/DDBJ databases">
        <title>Diversity of luminous bacteria.</title>
        <authorList>
            <person name="Yoshizawa S."/>
            <person name="Kogure K."/>
        </authorList>
    </citation>
    <scope>NUCLEOTIDE SEQUENCE [LARGE SCALE GENOMIC DNA]</scope>
    <source>
        <strain evidence="12 13">ATCC 33715</strain>
    </source>
</reference>
<dbReference type="PANTHER" id="PTHR30137">
    <property type="entry name" value="LUCIFERASE-LIKE MONOOXYGENASE"/>
    <property type="match status" value="1"/>
</dbReference>
<dbReference type="Proteomes" id="UP000239263">
    <property type="component" value="Unassembled WGS sequence"/>
</dbReference>
<keyword evidence="6 10" id="KW-0503">Monooxygenase</keyword>
<evidence type="ECO:0000256" key="9">
    <source>
        <dbReference type="ARBA" id="ARBA00048737"/>
    </source>
</evidence>
<sequence length="326" mass="36989">MKFGLFFLNFQVDGSTSEETLDNMINTVTLIDSEKYHFDSVFVHEHHFSKNGIIGAPITAAGFLLGLTDKLHIGSLNQVITTHHPVRIAEEASLLDQMSEGRFILGFSESENDFEMIFFKRHILSQHSQFEACYAIINEALTTGYCHPQNDFYDFPRVSINPHCYSEYGPKQYVVASSDEVVAWAARKGLPLTFKWDDALDRKEEYALLYNKTATQYCVDTSGIDHQLTVIVNLNADGDVAREEVRQYLESYIIETYPNVDPIEKINTIIQENAVGTDGDYYESTKLAIEKTGAATVLLSFESMRDQNNIENVINMVNQKIHQNLT</sequence>
<dbReference type="InterPro" id="IPR002103">
    <property type="entry name" value="Luciferase_bac/NFP"/>
</dbReference>
<dbReference type="EMBL" id="MSCO01000002">
    <property type="protein sequence ID" value="PQJ84925.1"/>
    <property type="molecule type" value="Genomic_DNA"/>
</dbReference>
<dbReference type="GO" id="GO:0005829">
    <property type="term" value="C:cytosol"/>
    <property type="evidence" value="ECO:0007669"/>
    <property type="project" value="TreeGrafter"/>
</dbReference>
<protein>
    <recommendedName>
        <fullName evidence="10">Alkanal monooxygenase</fullName>
        <ecNumber evidence="10">1.14.14.3</ecNumber>
    </recommendedName>
    <alternativeName>
        <fullName evidence="10">Bacterial luciferase</fullName>
    </alternativeName>
</protein>
<dbReference type="InterPro" id="IPR033924">
    <property type="entry name" value="Alkanal_monooxygenase"/>
</dbReference>
<dbReference type="CDD" id="cd01096">
    <property type="entry name" value="Alkanal_monooxygenase"/>
    <property type="match status" value="1"/>
</dbReference>
<evidence type="ECO:0000256" key="3">
    <source>
        <dbReference type="ARBA" id="ARBA00022630"/>
    </source>
</evidence>
<name>A0A2S7X4C1_9GAMM</name>
<dbReference type="InterPro" id="IPR018235">
    <property type="entry name" value="Bacterial_luciferase_CS"/>
</dbReference>
<keyword evidence="5 10" id="KW-0560">Oxidoreductase</keyword>
<evidence type="ECO:0000256" key="6">
    <source>
        <dbReference type="ARBA" id="ARBA00023033"/>
    </source>
</evidence>
<feature type="domain" description="Luciferase-like" evidence="11">
    <location>
        <begin position="1"/>
        <end position="258"/>
    </location>
</feature>
<keyword evidence="7 10" id="KW-0455">Luminescence</keyword>
<dbReference type="GO" id="GO:0047646">
    <property type="term" value="F:alkanal monooxygenase (FMN-linked) activity"/>
    <property type="evidence" value="ECO:0007669"/>
    <property type="project" value="UniProtKB-UniRule"/>
</dbReference>
<dbReference type="GO" id="GO:0008218">
    <property type="term" value="P:bioluminescence"/>
    <property type="evidence" value="ECO:0007669"/>
    <property type="project" value="UniProtKB-UniRule"/>
</dbReference>
<dbReference type="InterPro" id="IPR011251">
    <property type="entry name" value="Luciferase-like_dom"/>
</dbReference>
<evidence type="ECO:0000256" key="10">
    <source>
        <dbReference type="RuleBase" id="RU367112"/>
    </source>
</evidence>
<dbReference type="InterPro" id="IPR036661">
    <property type="entry name" value="Luciferase-like_sf"/>
</dbReference>
<evidence type="ECO:0000256" key="7">
    <source>
        <dbReference type="ARBA" id="ARBA00023223"/>
    </source>
</evidence>
<comment type="subunit">
    <text evidence="2 10">Heterodimer of an alpha and a beta chain.</text>
</comment>
<comment type="catalytic activity">
    <reaction evidence="9 10">
        <text>a long-chain fatty aldehyde + FMNH2 + O2 = a long-chain fatty acid + hnu + FMN + H2O + 2 H(+)</text>
        <dbReference type="Rhea" id="RHEA:17181"/>
        <dbReference type="ChEBI" id="CHEBI:15377"/>
        <dbReference type="ChEBI" id="CHEBI:15378"/>
        <dbReference type="ChEBI" id="CHEBI:15379"/>
        <dbReference type="ChEBI" id="CHEBI:17176"/>
        <dbReference type="ChEBI" id="CHEBI:30212"/>
        <dbReference type="ChEBI" id="CHEBI:57560"/>
        <dbReference type="ChEBI" id="CHEBI:57618"/>
        <dbReference type="ChEBI" id="CHEBI:58210"/>
        <dbReference type="EC" id="1.14.14.3"/>
    </reaction>
</comment>
<dbReference type="SUPFAM" id="SSF51679">
    <property type="entry name" value="Bacterial luciferase-like"/>
    <property type="match status" value="1"/>
</dbReference>
<dbReference type="Gene3D" id="3.20.20.30">
    <property type="entry name" value="Luciferase-like domain"/>
    <property type="match status" value="2"/>
</dbReference>
<keyword evidence="3 10" id="KW-0285">Flavoprotein</keyword>
<evidence type="ECO:0000259" key="11">
    <source>
        <dbReference type="Pfam" id="PF00296"/>
    </source>
</evidence>
<evidence type="ECO:0000313" key="13">
    <source>
        <dbReference type="Proteomes" id="UP000239263"/>
    </source>
</evidence>
<organism evidence="12 13">
    <name type="scientific">Aliivibrio sifiae</name>
    <dbReference type="NCBI Taxonomy" id="566293"/>
    <lineage>
        <taxon>Bacteria</taxon>
        <taxon>Pseudomonadati</taxon>
        <taxon>Pseudomonadota</taxon>
        <taxon>Gammaproteobacteria</taxon>
        <taxon>Vibrionales</taxon>
        <taxon>Vibrionaceae</taxon>
        <taxon>Aliivibrio</taxon>
    </lineage>
</organism>
<keyword evidence="8 10" id="KW-0599">Photoprotein</keyword>
<dbReference type="PANTHER" id="PTHR30137:SF8">
    <property type="entry name" value="BLR5498 PROTEIN"/>
    <property type="match status" value="1"/>
</dbReference>
<dbReference type="EC" id="1.14.14.3" evidence="10"/>
<comment type="similarity">
    <text evidence="1 10">Belongs to the bacterial luciferase oxidoreductase family.</text>
</comment>
<evidence type="ECO:0000256" key="1">
    <source>
        <dbReference type="ARBA" id="ARBA00010426"/>
    </source>
</evidence>
<accession>A0A2S7X4C1</accession>
<evidence type="ECO:0000313" key="12">
    <source>
        <dbReference type="EMBL" id="PQJ84925.1"/>
    </source>
</evidence>
<keyword evidence="4 10" id="KW-0288">FMN</keyword>
<dbReference type="Pfam" id="PF00296">
    <property type="entry name" value="Bac_luciferase"/>
    <property type="match status" value="1"/>
</dbReference>
<dbReference type="AlphaFoldDB" id="A0A2S7X4C1"/>
<evidence type="ECO:0000256" key="8">
    <source>
        <dbReference type="ARBA" id="ARBA00023262"/>
    </source>
</evidence>
<gene>
    <name evidence="12" type="ORF">BTO22_15675</name>
</gene>
<dbReference type="RefSeq" id="WP_105056304.1">
    <property type="nucleotide sequence ID" value="NZ_CAWNRT010000002.1"/>
</dbReference>